<dbReference type="Proteomes" id="UP001392437">
    <property type="component" value="Unassembled WGS sequence"/>
</dbReference>
<proteinExistence type="predicted"/>
<keyword evidence="2" id="KW-0442">Lipid degradation</keyword>
<keyword evidence="7" id="KW-1185">Reference proteome</keyword>
<dbReference type="Gene3D" id="3.40.1090.10">
    <property type="entry name" value="Cytosolic phospholipase A2 catalytic domain"/>
    <property type="match status" value="1"/>
</dbReference>
<evidence type="ECO:0000256" key="3">
    <source>
        <dbReference type="ARBA" id="ARBA00023098"/>
    </source>
</evidence>
<comment type="caution">
    <text evidence="4">Lacks conserved residue(s) required for the propagation of feature annotation.</text>
</comment>
<keyword evidence="1" id="KW-0378">Hydrolase</keyword>
<dbReference type="Pfam" id="PF01734">
    <property type="entry name" value="Patatin"/>
    <property type="match status" value="1"/>
</dbReference>
<dbReference type="GO" id="GO:0019369">
    <property type="term" value="P:arachidonate metabolic process"/>
    <property type="evidence" value="ECO:0007669"/>
    <property type="project" value="TreeGrafter"/>
</dbReference>
<evidence type="ECO:0000313" key="6">
    <source>
        <dbReference type="EMBL" id="KAK8121267.1"/>
    </source>
</evidence>
<dbReference type="AlphaFoldDB" id="A0AAW0R1Y4"/>
<sequence length="290" mass="32553">MYDADGLEKAIDDLVKKHAVNAQDLEKGGNTPLLQSDEKKPKMFMCATLEDHDNKVLLKSYHVPYDEKAPREGIKHDFWDSITILQAARATSAAPLYLPKAEYKAHALTDGGLLNNNPIDQVWDARFDLVEPRQPAPNVSVVISLGTTREDEKVKLAADHLMLQLYSRTFGKVLEDMVEIGRNVIDGIATASQAGGEFIDSLYKVLNFTTNTEARHLDFRRRLYFEQGHGRQAGTPQTRYYRFDADVPKPIALDDLAGMRKSLVTETETYLANEKTQGKITECARLLAKT</sequence>
<dbReference type="PANTHER" id="PTHR24185:SF1">
    <property type="entry name" value="CALCIUM-INDEPENDENT PHOSPHOLIPASE A2-GAMMA"/>
    <property type="match status" value="1"/>
</dbReference>
<keyword evidence="3" id="KW-0443">Lipid metabolism</keyword>
<dbReference type="SUPFAM" id="SSF52151">
    <property type="entry name" value="FabD/lysophospholipase-like"/>
    <property type="match status" value="1"/>
</dbReference>
<dbReference type="GO" id="GO:0046486">
    <property type="term" value="P:glycerolipid metabolic process"/>
    <property type="evidence" value="ECO:0007669"/>
    <property type="project" value="UniProtKB-ARBA"/>
</dbReference>
<dbReference type="InterPro" id="IPR016035">
    <property type="entry name" value="Acyl_Trfase/lysoPLipase"/>
</dbReference>
<evidence type="ECO:0000259" key="5">
    <source>
        <dbReference type="PROSITE" id="PS51635"/>
    </source>
</evidence>
<dbReference type="EMBL" id="JAQQWP010000004">
    <property type="protein sequence ID" value="KAK8121267.1"/>
    <property type="molecule type" value="Genomic_DNA"/>
</dbReference>
<comment type="caution">
    <text evidence="6">The sequence shown here is derived from an EMBL/GenBank/DDBJ whole genome shotgun (WGS) entry which is preliminary data.</text>
</comment>
<reference evidence="6 7" key="1">
    <citation type="submission" date="2023-01" db="EMBL/GenBank/DDBJ databases">
        <title>Analysis of 21 Apiospora genomes using comparative genomics revels a genus with tremendous synthesis potential of carbohydrate active enzymes and secondary metabolites.</title>
        <authorList>
            <person name="Sorensen T."/>
        </authorList>
    </citation>
    <scope>NUCLEOTIDE SEQUENCE [LARGE SCALE GENOMIC DNA]</scope>
    <source>
        <strain evidence="6 7">CBS 117206</strain>
    </source>
</reference>
<dbReference type="GO" id="GO:0016042">
    <property type="term" value="P:lipid catabolic process"/>
    <property type="evidence" value="ECO:0007669"/>
    <property type="project" value="UniProtKB-KW"/>
</dbReference>
<evidence type="ECO:0000256" key="1">
    <source>
        <dbReference type="ARBA" id="ARBA00022801"/>
    </source>
</evidence>
<name>A0AAW0R1Y4_9PEZI</name>
<dbReference type="PANTHER" id="PTHR24185">
    <property type="entry name" value="CALCIUM-INDEPENDENT PHOSPHOLIPASE A2-GAMMA"/>
    <property type="match status" value="1"/>
</dbReference>
<gene>
    <name evidence="6" type="ORF">PG999_005387</name>
</gene>
<dbReference type="PROSITE" id="PS51635">
    <property type="entry name" value="PNPLA"/>
    <property type="match status" value="1"/>
</dbReference>
<dbReference type="GO" id="GO:0016020">
    <property type="term" value="C:membrane"/>
    <property type="evidence" value="ECO:0007669"/>
    <property type="project" value="TreeGrafter"/>
</dbReference>
<protein>
    <recommendedName>
        <fullName evidence="5">PNPLA domain-containing protein</fullName>
    </recommendedName>
</protein>
<evidence type="ECO:0000256" key="4">
    <source>
        <dbReference type="PROSITE-ProRule" id="PRU01161"/>
    </source>
</evidence>
<dbReference type="InterPro" id="IPR002641">
    <property type="entry name" value="PNPLA_dom"/>
</dbReference>
<evidence type="ECO:0000313" key="7">
    <source>
        <dbReference type="Proteomes" id="UP001392437"/>
    </source>
</evidence>
<organism evidence="6 7">
    <name type="scientific">Apiospora kogelbergensis</name>
    <dbReference type="NCBI Taxonomy" id="1337665"/>
    <lineage>
        <taxon>Eukaryota</taxon>
        <taxon>Fungi</taxon>
        <taxon>Dikarya</taxon>
        <taxon>Ascomycota</taxon>
        <taxon>Pezizomycotina</taxon>
        <taxon>Sordariomycetes</taxon>
        <taxon>Xylariomycetidae</taxon>
        <taxon>Amphisphaeriales</taxon>
        <taxon>Apiosporaceae</taxon>
        <taxon>Apiospora</taxon>
    </lineage>
</organism>
<feature type="domain" description="PNPLA" evidence="5">
    <location>
        <begin position="1"/>
        <end position="123"/>
    </location>
</feature>
<evidence type="ECO:0000256" key="2">
    <source>
        <dbReference type="ARBA" id="ARBA00022963"/>
    </source>
</evidence>
<dbReference type="GO" id="GO:0047499">
    <property type="term" value="F:calcium-independent phospholipase A2 activity"/>
    <property type="evidence" value="ECO:0007669"/>
    <property type="project" value="TreeGrafter"/>
</dbReference>
<feature type="short sequence motif" description="DGA/G" evidence="4">
    <location>
        <begin position="110"/>
        <end position="112"/>
    </location>
</feature>
<accession>A0AAW0R1Y4</accession>